<dbReference type="Gene3D" id="3.30.1540.10">
    <property type="entry name" value="formyl-coa transferase, domain 3"/>
    <property type="match status" value="1"/>
</dbReference>
<dbReference type="HOGENOM" id="CLU_033975_5_0_4"/>
<dbReference type="Proteomes" id="UP000061603">
    <property type="component" value="Chromosome"/>
</dbReference>
<evidence type="ECO:0000313" key="2">
    <source>
        <dbReference type="Proteomes" id="UP000061603"/>
    </source>
</evidence>
<dbReference type="PANTHER" id="PTHR48228:SF5">
    <property type="entry name" value="ALPHA-METHYLACYL-COA RACEMASE"/>
    <property type="match status" value="1"/>
</dbReference>
<reference evidence="1 2" key="1">
    <citation type="journal article" date="2015" name="Genome Announc.">
        <title>Complete Genome Sequence of a Novel Bacterium within the Family Rhodocyclaceae That Degrades Polycyclic Aromatic Hydrocarbons.</title>
        <authorList>
            <person name="Singleton D.R."/>
            <person name="Dickey A.N."/>
            <person name="Scholl E.H."/>
            <person name="Wright F.A."/>
            <person name="Aitken M.D."/>
        </authorList>
    </citation>
    <scope>NUCLEOTIDE SEQUENCE [LARGE SCALE GENOMIC DNA]</scope>
    <source>
        <strain evidence="2">PG1-Ca6</strain>
    </source>
</reference>
<dbReference type="InterPro" id="IPR044855">
    <property type="entry name" value="CoA-Trfase_III_dom3_sf"/>
</dbReference>
<dbReference type="PANTHER" id="PTHR48228">
    <property type="entry name" value="SUCCINYL-COA--D-CITRAMALATE COA-TRANSFERASE"/>
    <property type="match status" value="1"/>
</dbReference>
<dbReference type="InterPro" id="IPR050509">
    <property type="entry name" value="CoA-transferase_III"/>
</dbReference>
<dbReference type="STRING" id="1565605.PG1C_12660"/>
<dbReference type="Gene3D" id="3.40.50.10540">
    <property type="entry name" value="Crotonobetainyl-coa:carnitine coa-transferase, domain 1"/>
    <property type="match status" value="1"/>
</dbReference>
<name>A0A0C5JCV9_9PROT</name>
<dbReference type="EMBL" id="CP010554">
    <property type="protein sequence ID" value="AJP49665.1"/>
    <property type="molecule type" value="Genomic_DNA"/>
</dbReference>
<dbReference type="GO" id="GO:0003824">
    <property type="term" value="F:catalytic activity"/>
    <property type="evidence" value="ECO:0007669"/>
    <property type="project" value="InterPro"/>
</dbReference>
<dbReference type="SUPFAM" id="SSF89796">
    <property type="entry name" value="CoA-transferase family III (CaiB/BaiF)"/>
    <property type="match status" value="1"/>
</dbReference>
<evidence type="ECO:0000313" key="1">
    <source>
        <dbReference type="EMBL" id="AJP49665.1"/>
    </source>
</evidence>
<accession>A0A0C5JCV9</accession>
<keyword evidence="2" id="KW-1185">Reference proteome</keyword>
<proteinExistence type="predicted"/>
<organism evidence="1 2">
    <name type="scientific">Rugosibacter aromaticivorans</name>
    <dbReference type="NCBI Taxonomy" id="1565605"/>
    <lineage>
        <taxon>Bacteria</taxon>
        <taxon>Pseudomonadati</taxon>
        <taxon>Pseudomonadota</taxon>
        <taxon>Betaproteobacteria</taxon>
        <taxon>Nitrosomonadales</taxon>
        <taxon>Sterolibacteriaceae</taxon>
        <taxon>Rugosibacter</taxon>
    </lineage>
</organism>
<gene>
    <name evidence="1" type="ORF">PG1C_12660</name>
</gene>
<dbReference type="InterPro" id="IPR003673">
    <property type="entry name" value="CoA-Trfase_fam_III"/>
</dbReference>
<dbReference type="KEGG" id="rbu:PG1C_12660"/>
<dbReference type="InterPro" id="IPR023606">
    <property type="entry name" value="CoA-Trfase_III_dom_1_sf"/>
</dbReference>
<sequence>MAGLRVLDLTRLLPGPMATLHLADQGAEVIKIEDTGLGDYARTMGPGAAQASAEGKDSPFFRMLNRNKKSLRLDLKQPAGVQVFLRLAAEADVIFESFRPGVVDRLGIGYEAVRAINPRIVYCAITGYGQTGPWAHYAGHDINFIAMSGLLDQIGTPGSAPAMPDFQIGDLLGGCLTSLVGVLTAVMGAKATGRGSHVDVAMADAILAHSVFPLLATQTPDGLAPRGEGEMTGASPGYAVYPTADDRYLAVGAIESKFWQTLCTALGLPELATTDMTNAAEMKHAREALAMVIKTQPLAYWKKTLVPLDCCVTPVLRLDEAVNHPQFIARQIIVNETGLTQCAPPFKLSHWPQTERRPAATAGADSAAVLQAVGYSADEIETLRRDGVI</sequence>
<dbReference type="Pfam" id="PF02515">
    <property type="entry name" value="CoA_transf_3"/>
    <property type="match status" value="1"/>
</dbReference>
<protein>
    <submittedName>
        <fullName evidence="1">Carnitine dehydratase</fullName>
    </submittedName>
</protein>
<dbReference type="PATRIC" id="fig|1565605.3.peg.2680"/>
<dbReference type="AlphaFoldDB" id="A0A0C5JCV9"/>